<dbReference type="Pfam" id="PF02770">
    <property type="entry name" value="Acyl-CoA_dh_M"/>
    <property type="match status" value="1"/>
</dbReference>
<dbReference type="SUPFAM" id="SSF56645">
    <property type="entry name" value="Acyl-CoA dehydrogenase NM domain-like"/>
    <property type="match status" value="1"/>
</dbReference>
<evidence type="ECO:0000313" key="10">
    <source>
        <dbReference type="EMBL" id="QQD17924.1"/>
    </source>
</evidence>
<dbReference type="Proteomes" id="UP000596063">
    <property type="component" value="Chromosome"/>
</dbReference>
<dbReference type="InterPro" id="IPR009100">
    <property type="entry name" value="AcylCoA_DH/oxidase_NM_dom_sf"/>
</dbReference>
<dbReference type="InterPro" id="IPR036250">
    <property type="entry name" value="AcylCo_DH-like_C"/>
</dbReference>
<name>A0A7T4R085_9GAMM</name>
<dbReference type="GO" id="GO:0016627">
    <property type="term" value="F:oxidoreductase activity, acting on the CH-CH group of donors"/>
    <property type="evidence" value="ECO:0007669"/>
    <property type="project" value="InterPro"/>
</dbReference>
<evidence type="ECO:0000256" key="2">
    <source>
        <dbReference type="ARBA" id="ARBA00009347"/>
    </source>
</evidence>
<dbReference type="InterPro" id="IPR052161">
    <property type="entry name" value="Mycobact_Acyl-CoA_DH"/>
</dbReference>
<dbReference type="Pfam" id="PF02771">
    <property type="entry name" value="Acyl-CoA_dh_N"/>
    <property type="match status" value="1"/>
</dbReference>
<evidence type="ECO:0000256" key="1">
    <source>
        <dbReference type="ARBA" id="ARBA00001974"/>
    </source>
</evidence>
<comment type="similarity">
    <text evidence="2 6">Belongs to the acyl-CoA dehydrogenase family.</text>
</comment>
<dbReference type="RefSeq" id="WP_198569423.1">
    <property type="nucleotide sequence ID" value="NZ_CP066167.1"/>
</dbReference>
<evidence type="ECO:0000256" key="3">
    <source>
        <dbReference type="ARBA" id="ARBA00022630"/>
    </source>
</evidence>
<dbReference type="InterPro" id="IPR006091">
    <property type="entry name" value="Acyl-CoA_Oxase/DH_mid-dom"/>
</dbReference>
<sequence>MHATFTPEETAFQEEVRTFMQSAFTPELAERLRHPETFKEATIEWQKSLDAQGWAANGWPVQHGGCDWSATQKYIYCSEMAAVGAPDVIPMGIKMVAPVLYSYGSEEQKARFLPPTKASDIWWCQGYSEPGAGSDLAALKTRAVRDGDDYVVTGSKIWTTYAQYADWMFCLVKTSDEGRPQQGISFLLIEMNSPGITVSPIISIDGEHHLNEVHLDAVRVPVGNLIGEENRGWEYAKALLNYERTALAGVAACKRMLADIKGLFRGEHRAHCLAATADVKARMADIEMDLMALEFLELSVLNKLDKGQAPGMESSLLKLKGTELQQALQALRWDVTAGFGSVSQFPAGGQYLASHLSHAHRIRREYMFGRAATIYGGSNEVQKNIIAKYGLGL</sequence>
<evidence type="ECO:0000256" key="5">
    <source>
        <dbReference type="ARBA" id="ARBA00023002"/>
    </source>
</evidence>
<dbReference type="InterPro" id="IPR009075">
    <property type="entry name" value="AcylCo_DH/oxidase_C"/>
</dbReference>
<gene>
    <name evidence="10" type="ORF">I6N98_16520</name>
</gene>
<proteinExistence type="inferred from homology"/>
<dbReference type="SUPFAM" id="SSF47203">
    <property type="entry name" value="Acyl-CoA dehydrogenase C-terminal domain-like"/>
    <property type="match status" value="1"/>
</dbReference>
<keyword evidence="5 6" id="KW-0560">Oxidoreductase</keyword>
<evidence type="ECO:0000313" key="11">
    <source>
        <dbReference type="Proteomes" id="UP000596063"/>
    </source>
</evidence>
<evidence type="ECO:0000259" key="9">
    <source>
        <dbReference type="Pfam" id="PF02771"/>
    </source>
</evidence>
<dbReference type="Pfam" id="PF00441">
    <property type="entry name" value="Acyl-CoA_dh_1"/>
    <property type="match status" value="1"/>
</dbReference>
<protein>
    <submittedName>
        <fullName evidence="10">Acyl-CoA dehydrogenase family protein</fullName>
    </submittedName>
</protein>
<dbReference type="AlphaFoldDB" id="A0A7T4R085"/>
<evidence type="ECO:0000256" key="6">
    <source>
        <dbReference type="RuleBase" id="RU362125"/>
    </source>
</evidence>
<evidence type="ECO:0000259" key="8">
    <source>
        <dbReference type="Pfam" id="PF02770"/>
    </source>
</evidence>
<dbReference type="KEGG" id="snan:I6N98_16520"/>
<reference evidence="10 11" key="1">
    <citation type="submission" date="2020-12" db="EMBL/GenBank/DDBJ databases">
        <authorList>
            <person name="Shan Y."/>
        </authorList>
    </citation>
    <scope>NUCLEOTIDE SEQUENCE [LARGE SCALE GENOMIC DNA]</scope>
    <source>
        <strain evidence="11">csc3.9</strain>
    </source>
</reference>
<dbReference type="PANTHER" id="PTHR43292">
    <property type="entry name" value="ACYL-COA DEHYDROGENASE"/>
    <property type="match status" value="1"/>
</dbReference>
<evidence type="ECO:0000256" key="4">
    <source>
        <dbReference type="ARBA" id="ARBA00022827"/>
    </source>
</evidence>
<dbReference type="GO" id="GO:0050660">
    <property type="term" value="F:flavin adenine dinucleotide binding"/>
    <property type="evidence" value="ECO:0007669"/>
    <property type="project" value="InterPro"/>
</dbReference>
<dbReference type="FunFam" id="2.40.110.10:FF:000011">
    <property type="entry name" value="Acyl-CoA dehydrogenase FadE34"/>
    <property type="match status" value="1"/>
</dbReference>
<feature type="domain" description="Acyl-CoA oxidase/dehydrogenase middle" evidence="8">
    <location>
        <begin position="124"/>
        <end position="216"/>
    </location>
</feature>
<dbReference type="Gene3D" id="2.40.110.10">
    <property type="entry name" value="Butyryl-CoA Dehydrogenase, subunit A, domain 2"/>
    <property type="match status" value="1"/>
</dbReference>
<evidence type="ECO:0000259" key="7">
    <source>
        <dbReference type="Pfam" id="PF00441"/>
    </source>
</evidence>
<dbReference type="EMBL" id="CP066167">
    <property type="protein sequence ID" value="QQD17924.1"/>
    <property type="molecule type" value="Genomic_DNA"/>
</dbReference>
<dbReference type="InterPro" id="IPR046373">
    <property type="entry name" value="Acyl-CoA_Oxase/DH_mid-dom_sf"/>
</dbReference>
<keyword evidence="3 6" id="KW-0285">Flavoprotein</keyword>
<keyword evidence="4 6" id="KW-0274">FAD</keyword>
<dbReference type="InterPro" id="IPR013786">
    <property type="entry name" value="AcylCoA_DH/ox_N"/>
</dbReference>
<feature type="domain" description="Acyl-CoA dehydrogenase/oxidase C-terminal" evidence="7">
    <location>
        <begin position="230"/>
        <end position="388"/>
    </location>
</feature>
<dbReference type="GO" id="GO:0005886">
    <property type="term" value="C:plasma membrane"/>
    <property type="evidence" value="ECO:0007669"/>
    <property type="project" value="TreeGrafter"/>
</dbReference>
<dbReference type="InterPro" id="IPR037069">
    <property type="entry name" value="AcylCoA_DH/ox_N_sf"/>
</dbReference>
<dbReference type="PANTHER" id="PTHR43292:SF3">
    <property type="entry name" value="ACYL-COA DEHYDROGENASE FADE29"/>
    <property type="match status" value="1"/>
</dbReference>
<comment type="cofactor">
    <cofactor evidence="1 6">
        <name>FAD</name>
        <dbReference type="ChEBI" id="CHEBI:57692"/>
    </cofactor>
</comment>
<feature type="domain" description="Acyl-CoA dehydrogenase/oxidase N-terminal" evidence="9">
    <location>
        <begin position="6"/>
        <end position="116"/>
    </location>
</feature>
<accession>A0A7T4R085</accession>
<dbReference type="Gene3D" id="1.10.540.10">
    <property type="entry name" value="Acyl-CoA dehydrogenase/oxidase, N-terminal domain"/>
    <property type="match status" value="1"/>
</dbReference>
<organism evidence="10 11">
    <name type="scientific">Spongiibacter nanhainus</name>
    <dbReference type="NCBI Taxonomy" id="2794344"/>
    <lineage>
        <taxon>Bacteria</taxon>
        <taxon>Pseudomonadati</taxon>
        <taxon>Pseudomonadota</taxon>
        <taxon>Gammaproteobacteria</taxon>
        <taxon>Cellvibrionales</taxon>
        <taxon>Spongiibacteraceae</taxon>
        <taxon>Spongiibacter</taxon>
    </lineage>
</organism>
<dbReference type="Gene3D" id="1.20.140.10">
    <property type="entry name" value="Butyryl-CoA Dehydrogenase, subunit A, domain 3"/>
    <property type="match status" value="1"/>
</dbReference>
<keyword evidence="11" id="KW-1185">Reference proteome</keyword>